<keyword evidence="4" id="KW-0560">Oxidoreductase</keyword>
<keyword evidence="8" id="KW-1185">Reference proteome</keyword>
<dbReference type="Proteomes" id="UP000192639">
    <property type="component" value="Unassembled WGS sequence"/>
</dbReference>
<dbReference type="SMART" id="SM00702">
    <property type="entry name" value="P4Hc"/>
    <property type="match status" value="1"/>
</dbReference>
<dbReference type="AlphaFoldDB" id="A0A1Y1S5F7"/>
<reference evidence="7 8" key="1">
    <citation type="journal article" date="2017" name="Environ. Microbiol.">
        <title>Decay of the glycolytic pathway and adaptation to intranuclear parasitism within Enterocytozoonidae microsporidia.</title>
        <authorList>
            <person name="Wiredu Boakye D."/>
            <person name="Jaroenlak P."/>
            <person name="Prachumwat A."/>
            <person name="Williams T.A."/>
            <person name="Bateman K.S."/>
            <person name="Itsathitphaisarn O."/>
            <person name="Sritunyalucksana K."/>
            <person name="Paszkiewicz K.H."/>
            <person name="Moore K.A."/>
            <person name="Stentiford G.D."/>
            <person name="Williams B.A."/>
        </authorList>
    </citation>
    <scope>NUCLEOTIDE SEQUENCE [LARGE SCALE GENOMIC DNA]</scope>
    <source>
        <strain evidence="7 8">GB1</strain>
    </source>
</reference>
<dbReference type="GO" id="GO:0016705">
    <property type="term" value="F:oxidoreductase activity, acting on paired donors, with incorporation or reduction of molecular oxygen"/>
    <property type="evidence" value="ECO:0007669"/>
    <property type="project" value="InterPro"/>
</dbReference>
<keyword evidence="3" id="KW-0223">Dioxygenase</keyword>
<comment type="caution">
    <text evidence="7">The sequence shown here is derived from an EMBL/GenBank/DDBJ whole genome shotgun (WGS) entry which is preliminary data.</text>
</comment>
<dbReference type="InterPro" id="IPR044862">
    <property type="entry name" value="Pro_4_hyd_alph_FE2OG_OXY"/>
</dbReference>
<dbReference type="Pfam" id="PF13640">
    <property type="entry name" value="2OG-FeII_Oxy_3"/>
    <property type="match status" value="1"/>
</dbReference>
<evidence type="ECO:0000313" key="7">
    <source>
        <dbReference type="EMBL" id="ORD93644.1"/>
    </source>
</evidence>
<protein>
    <submittedName>
        <fullName evidence="7">OGFD1</fullName>
    </submittedName>
</protein>
<evidence type="ECO:0000256" key="3">
    <source>
        <dbReference type="ARBA" id="ARBA00022964"/>
    </source>
</evidence>
<evidence type="ECO:0000256" key="4">
    <source>
        <dbReference type="ARBA" id="ARBA00023002"/>
    </source>
</evidence>
<evidence type="ECO:0000313" key="8">
    <source>
        <dbReference type="Proteomes" id="UP000192639"/>
    </source>
</evidence>
<dbReference type="GO" id="GO:0031418">
    <property type="term" value="F:L-ascorbic acid binding"/>
    <property type="evidence" value="ECO:0007669"/>
    <property type="project" value="InterPro"/>
</dbReference>
<keyword evidence="2" id="KW-0479">Metal-binding</keyword>
<dbReference type="EMBL" id="LWDP01000060">
    <property type="protein sequence ID" value="ORD93644.1"/>
    <property type="molecule type" value="Genomic_DNA"/>
</dbReference>
<gene>
    <name evidence="7" type="primary">OGFD1</name>
    <name evidence="7" type="ORF">ECANGB1_1843</name>
</gene>
<evidence type="ECO:0000256" key="1">
    <source>
        <dbReference type="ARBA" id="ARBA00001961"/>
    </source>
</evidence>
<dbReference type="PANTHER" id="PTHR12117">
    <property type="entry name" value="HISTONE ACETYLTRANSFERASE COMPLEX"/>
    <property type="match status" value="1"/>
</dbReference>
<dbReference type="Gene3D" id="2.60.120.620">
    <property type="entry name" value="q2cbj1_9rhob like domain"/>
    <property type="match status" value="1"/>
</dbReference>
<sequence length="341" mass="40470">MKSEFYEDPYHHVIYDNFLDDKTYIRIVQLYKKEQFKELKTDLFSFLQTNELIDKIGFFTKELDKILKKEPGKEYHYTAFASYYRKNDYLLCHDDCVDGREYAFTYYLDDYESGELKIYEKDCTVLNKAIEVKRNRLVVFRVESTSFHEVAKCNSDGRKAITGWLYSNDRKLKHHVFMNNLEETQQNNVTYVDLPIDPLTSDQNAIQALDLSGFKENIIKTRIQGPFVDRRVFVHEIEEFVCFTIPGLTLEKYCFLGMDSDSYILCNDRINMMNDDLCIYDGFLFQNNHKSFIKYVDENGQVAFAIDADKGMFVILRRNKYKIFISGPSEQVNFYHFIYSK</sequence>
<evidence type="ECO:0000256" key="2">
    <source>
        <dbReference type="ARBA" id="ARBA00022723"/>
    </source>
</evidence>
<organism evidence="7 8">
    <name type="scientific">Enterospora canceri</name>
    <dbReference type="NCBI Taxonomy" id="1081671"/>
    <lineage>
        <taxon>Eukaryota</taxon>
        <taxon>Fungi</taxon>
        <taxon>Fungi incertae sedis</taxon>
        <taxon>Microsporidia</taxon>
        <taxon>Enterocytozoonidae</taxon>
        <taxon>Enterospora</taxon>
    </lineage>
</organism>
<name>A0A1Y1S5F7_9MICR</name>
<dbReference type="GO" id="GO:0051213">
    <property type="term" value="F:dioxygenase activity"/>
    <property type="evidence" value="ECO:0007669"/>
    <property type="project" value="UniProtKB-KW"/>
</dbReference>
<evidence type="ECO:0000259" key="6">
    <source>
        <dbReference type="PROSITE" id="PS51471"/>
    </source>
</evidence>
<dbReference type="PROSITE" id="PS51471">
    <property type="entry name" value="FE2OG_OXY"/>
    <property type="match status" value="1"/>
</dbReference>
<dbReference type="GO" id="GO:0005506">
    <property type="term" value="F:iron ion binding"/>
    <property type="evidence" value="ECO:0007669"/>
    <property type="project" value="InterPro"/>
</dbReference>
<dbReference type="InterPro" id="IPR006620">
    <property type="entry name" value="Pro_4_hyd_alph"/>
</dbReference>
<dbReference type="OrthoDB" id="430522at2759"/>
<proteinExistence type="predicted"/>
<comment type="cofactor">
    <cofactor evidence="1">
        <name>L-ascorbate</name>
        <dbReference type="ChEBI" id="CHEBI:38290"/>
    </cofactor>
</comment>
<dbReference type="InterPro" id="IPR051842">
    <property type="entry name" value="uS12_prolyl_hydroxylase"/>
</dbReference>
<dbReference type="VEuPathDB" id="MicrosporidiaDB:ECANGB1_1843"/>
<keyword evidence="5" id="KW-0408">Iron</keyword>
<feature type="domain" description="Fe2OG dioxygenase" evidence="6">
    <location>
        <begin position="75"/>
        <end position="167"/>
    </location>
</feature>
<dbReference type="InterPro" id="IPR005123">
    <property type="entry name" value="Oxoglu/Fe-dep_dioxygenase_dom"/>
</dbReference>
<dbReference type="PANTHER" id="PTHR12117:SF0">
    <property type="entry name" value="PROLYL 3-HYDROXYLASE OGFOD1"/>
    <property type="match status" value="1"/>
</dbReference>
<evidence type="ECO:0000256" key="5">
    <source>
        <dbReference type="ARBA" id="ARBA00023004"/>
    </source>
</evidence>
<accession>A0A1Y1S5F7</accession>